<feature type="transmembrane region" description="Helical" evidence="8">
    <location>
        <begin position="79"/>
        <end position="105"/>
    </location>
</feature>
<gene>
    <name evidence="9" type="ORF">SD71_17755</name>
</gene>
<comment type="caution">
    <text evidence="9">The sequence shown here is derived from an EMBL/GenBank/DDBJ whole genome shotgun (WGS) entry which is preliminary data.</text>
</comment>
<dbReference type="InterPro" id="IPR004761">
    <property type="entry name" value="Spore_GerAB"/>
</dbReference>
<proteinExistence type="inferred from homology"/>
<keyword evidence="10" id="KW-1185">Reference proteome</keyword>
<feature type="transmembrane region" description="Helical" evidence="8">
    <location>
        <begin position="212"/>
        <end position="235"/>
    </location>
</feature>
<evidence type="ECO:0000313" key="10">
    <source>
        <dbReference type="Proteomes" id="UP000054526"/>
    </source>
</evidence>
<feature type="transmembrane region" description="Helical" evidence="8">
    <location>
        <begin position="143"/>
        <end position="160"/>
    </location>
</feature>
<sequence length="358" mass="41001">MEKLHPFHVSIMIYMNQSGVIALILPRLFASNYGYNGWLSLAFFFAVSILNIYLISLVYHYGQGRSIFEILEASLPKFFLFPLYVLLAALWTLIGCFAAKQFVFIFQMLDFPTTHPMLLKLLLDILAFSLVIKGIYSISKATTVFFWLFVWMHLLVIYFFGEFQWVRLTSFVFQGETDFVQGGFDIYSAFLGLEIALLLLPYAEKNKKLTRAVYIGNLMSVLAYLVVSVISFGVYSLEQLKRQQYPVLDLLSYIKLPFIERMENLLFAFILFPVLVSVVLYTWASVLALKRIAPKADTNWLAFAALAFSFGAAWVPDVISEVEMLLKYFSYAEEGIAFGLPLLLIIVLLFQRKGHTHA</sequence>
<dbReference type="Proteomes" id="UP000054526">
    <property type="component" value="Unassembled WGS sequence"/>
</dbReference>
<evidence type="ECO:0000256" key="1">
    <source>
        <dbReference type="ARBA" id="ARBA00004141"/>
    </source>
</evidence>
<protein>
    <submittedName>
        <fullName evidence="9">Uncharacterized protein</fullName>
    </submittedName>
</protein>
<feature type="transmembrane region" description="Helical" evidence="8">
    <location>
        <begin position="328"/>
        <end position="350"/>
    </location>
</feature>
<feature type="transmembrane region" description="Helical" evidence="8">
    <location>
        <begin position="300"/>
        <end position="316"/>
    </location>
</feature>
<accession>A0ABR5A1A8</accession>
<feature type="transmembrane region" description="Helical" evidence="8">
    <location>
        <begin position="37"/>
        <end position="59"/>
    </location>
</feature>
<keyword evidence="5 8" id="KW-0812">Transmembrane</keyword>
<dbReference type="PANTHER" id="PTHR34975:SF2">
    <property type="entry name" value="SPORE GERMINATION PROTEIN A2"/>
    <property type="match status" value="1"/>
</dbReference>
<evidence type="ECO:0000256" key="8">
    <source>
        <dbReference type="SAM" id="Phobius"/>
    </source>
</evidence>
<feature type="transmembrane region" description="Helical" evidence="8">
    <location>
        <begin position="180"/>
        <end position="200"/>
    </location>
</feature>
<keyword evidence="7 8" id="KW-0472">Membrane</keyword>
<evidence type="ECO:0000256" key="7">
    <source>
        <dbReference type="ARBA" id="ARBA00023136"/>
    </source>
</evidence>
<evidence type="ECO:0000256" key="5">
    <source>
        <dbReference type="ARBA" id="ARBA00022692"/>
    </source>
</evidence>
<evidence type="ECO:0000256" key="2">
    <source>
        <dbReference type="ARBA" id="ARBA00007998"/>
    </source>
</evidence>
<evidence type="ECO:0000256" key="4">
    <source>
        <dbReference type="ARBA" id="ARBA00022544"/>
    </source>
</evidence>
<organism evidence="9 10">
    <name type="scientific">Cohnella kolymensis</name>
    <dbReference type="NCBI Taxonomy" id="1590652"/>
    <lineage>
        <taxon>Bacteria</taxon>
        <taxon>Bacillati</taxon>
        <taxon>Bacillota</taxon>
        <taxon>Bacilli</taxon>
        <taxon>Bacillales</taxon>
        <taxon>Paenibacillaceae</taxon>
        <taxon>Cohnella</taxon>
    </lineage>
</organism>
<evidence type="ECO:0000256" key="3">
    <source>
        <dbReference type="ARBA" id="ARBA00022448"/>
    </source>
</evidence>
<keyword evidence="6 8" id="KW-1133">Transmembrane helix</keyword>
<dbReference type="Pfam" id="PF03845">
    <property type="entry name" value="Spore_permease"/>
    <property type="match status" value="1"/>
</dbReference>
<evidence type="ECO:0000256" key="6">
    <source>
        <dbReference type="ARBA" id="ARBA00022989"/>
    </source>
</evidence>
<comment type="subcellular location">
    <subcellularLocation>
        <location evidence="1">Membrane</location>
        <topology evidence="1">Multi-pass membrane protein</topology>
    </subcellularLocation>
</comment>
<evidence type="ECO:0000313" key="9">
    <source>
        <dbReference type="EMBL" id="KIL34847.1"/>
    </source>
</evidence>
<keyword evidence="4" id="KW-0309">Germination</keyword>
<keyword evidence="3" id="KW-0813">Transport</keyword>
<name>A0ABR5A1A8_9BACL</name>
<dbReference type="EMBL" id="JXAL01000026">
    <property type="protein sequence ID" value="KIL34847.1"/>
    <property type="molecule type" value="Genomic_DNA"/>
</dbReference>
<dbReference type="PANTHER" id="PTHR34975">
    <property type="entry name" value="SPORE GERMINATION PROTEIN A2"/>
    <property type="match status" value="1"/>
</dbReference>
<dbReference type="RefSeq" id="WP_041066056.1">
    <property type="nucleotide sequence ID" value="NZ_JXAL01000026.1"/>
</dbReference>
<feature type="transmembrane region" description="Helical" evidence="8">
    <location>
        <begin position="7"/>
        <end position="25"/>
    </location>
</feature>
<feature type="transmembrane region" description="Helical" evidence="8">
    <location>
        <begin position="265"/>
        <end position="288"/>
    </location>
</feature>
<comment type="similarity">
    <text evidence="2">Belongs to the amino acid-polyamine-organocation (APC) superfamily. Spore germination protein (SGP) (TC 2.A.3.9) family.</text>
</comment>
<reference evidence="9 10" key="1">
    <citation type="submission" date="2014-12" db="EMBL/GenBank/DDBJ databases">
        <title>Draft genome sequence of Cohnella kolymensis strain B-2846.</title>
        <authorList>
            <person name="Karlyshev A.V."/>
            <person name="Kudryashova E.B."/>
        </authorList>
    </citation>
    <scope>NUCLEOTIDE SEQUENCE [LARGE SCALE GENOMIC DNA]</scope>
    <source>
        <strain evidence="9 10">VKM B-2846</strain>
    </source>
</reference>
<feature type="transmembrane region" description="Helical" evidence="8">
    <location>
        <begin position="117"/>
        <end position="136"/>
    </location>
</feature>